<dbReference type="GO" id="GO:0071949">
    <property type="term" value="F:FAD binding"/>
    <property type="evidence" value="ECO:0007669"/>
    <property type="project" value="InterPro"/>
</dbReference>
<gene>
    <name evidence="5" type="ORF">K466DRAFT_477457</name>
</gene>
<evidence type="ECO:0000256" key="1">
    <source>
        <dbReference type="ARBA" id="ARBA00005466"/>
    </source>
</evidence>
<dbReference type="InterPro" id="IPR006094">
    <property type="entry name" value="Oxid_FAD_bind_N"/>
</dbReference>
<dbReference type="PROSITE" id="PS51387">
    <property type="entry name" value="FAD_PCMH"/>
    <property type="match status" value="1"/>
</dbReference>
<dbReference type="Proteomes" id="UP000308197">
    <property type="component" value="Unassembled WGS sequence"/>
</dbReference>
<evidence type="ECO:0000313" key="6">
    <source>
        <dbReference type="Proteomes" id="UP000308197"/>
    </source>
</evidence>
<keyword evidence="2" id="KW-0560">Oxidoreductase</keyword>
<comment type="similarity">
    <text evidence="1">Belongs to the oxygen-dependent FAD-linked oxidoreductase family.</text>
</comment>
<dbReference type="Pfam" id="PF01565">
    <property type="entry name" value="FAD_binding_4"/>
    <property type="match status" value="1"/>
</dbReference>
<dbReference type="STRING" id="1314778.A0A5C3PWJ6"/>
<organism evidence="5 6">
    <name type="scientific">Polyporus arcularius HHB13444</name>
    <dbReference type="NCBI Taxonomy" id="1314778"/>
    <lineage>
        <taxon>Eukaryota</taxon>
        <taxon>Fungi</taxon>
        <taxon>Dikarya</taxon>
        <taxon>Basidiomycota</taxon>
        <taxon>Agaricomycotina</taxon>
        <taxon>Agaricomycetes</taxon>
        <taxon>Polyporales</taxon>
        <taxon>Polyporaceae</taxon>
        <taxon>Polyporus</taxon>
    </lineage>
</organism>
<dbReference type="PANTHER" id="PTHR13878:SF91">
    <property type="entry name" value="FAD BINDING DOMAIN PROTEIN (AFU_ORTHOLOGUE AFUA_6G12070)-RELATED"/>
    <property type="match status" value="1"/>
</dbReference>
<dbReference type="InParanoid" id="A0A5C3PWJ6"/>
<keyword evidence="3" id="KW-0732">Signal</keyword>
<evidence type="ECO:0000259" key="4">
    <source>
        <dbReference type="PROSITE" id="PS51387"/>
    </source>
</evidence>
<dbReference type="InterPro" id="IPR036318">
    <property type="entry name" value="FAD-bd_PCMH-like_sf"/>
</dbReference>
<reference evidence="5 6" key="1">
    <citation type="journal article" date="2019" name="Nat. Ecol. Evol.">
        <title>Megaphylogeny resolves global patterns of mushroom evolution.</title>
        <authorList>
            <person name="Varga T."/>
            <person name="Krizsan K."/>
            <person name="Foldi C."/>
            <person name="Dima B."/>
            <person name="Sanchez-Garcia M."/>
            <person name="Sanchez-Ramirez S."/>
            <person name="Szollosi G.J."/>
            <person name="Szarkandi J.G."/>
            <person name="Papp V."/>
            <person name="Albert L."/>
            <person name="Andreopoulos W."/>
            <person name="Angelini C."/>
            <person name="Antonin V."/>
            <person name="Barry K.W."/>
            <person name="Bougher N.L."/>
            <person name="Buchanan P."/>
            <person name="Buyck B."/>
            <person name="Bense V."/>
            <person name="Catcheside P."/>
            <person name="Chovatia M."/>
            <person name="Cooper J."/>
            <person name="Damon W."/>
            <person name="Desjardin D."/>
            <person name="Finy P."/>
            <person name="Geml J."/>
            <person name="Haridas S."/>
            <person name="Hughes K."/>
            <person name="Justo A."/>
            <person name="Karasinski D."/>
            <person name="Kautmanova I."/>
            <person name="Kiss B."/>
            <person name="Kocsube S."/>
            <person name="Kotiranta H."/>
            <person name="LaButti K.M."/>
            <person name="Lechner B.E."/>
            <person name="Liimatainen K."/>
            <person name="Lipzen A."/>
            <person name="Lukacs Z."/>
            <person name="Mihaltcheva S."/>
            <person name="Morgado L.N."/>
            <person name="Niskanen T."/>
            <person name="Noordeloos M.E."/>
            <person name="Ohm R.A."/>
            <person name="Ortiz-Santana B."/>
            <person name="Ovrebo C."/>
            <person name="Racz N."/>
            <person name="Riley R."/>
            <person name="Savchenko A."/>
            <person name="Shiryaev A."/>
            <person name="Soop K."/>
            <person name="Spirin V."/>
            <person name="Szebenyi C."/>
            <person name="Tomsovsky M."/>
            <person name="Tulloss R.E."/>
            <person name="Uehling J."/>
            <person name="Grigoriev I.V."/>
            <person name="Vagvolgyi C."/>
            <person name="Papp T."/>
            <person name="Martin F.M."/>
            <person name="Miettinen O."/>
            <person name="Hibbett D.S."/>
            <person name="Nagy L.G."/>
        </authorList>
    </citation>
    <scope>NUCLEOTIDE SEQUENCE [LARGE SCALE GENOMIC DNA]</scope>
    <source>
        <strain evidence="5 6">HHB13444</strain>
    </source>
</reference>
<feature type="chain" id="PRO_5022968554" evidence="3">
    <location>
        <begin position="22"/>
        <end position="594"/>
    </location>
</feature>
<name>A0A5C3PWJ6_9APHY</name>
<dbReference type="InterPro" id="IPR050432">
    <property type="entry name" value="FAD-linked_Oxidoreductases_BP"/>
</dbReference>
<sequence>MPKSALIFLLVVFQILHAVAAADRGLQSKCRCLYGDPCWPGEKEFAQLATQLSQPLLRPTPPAQPCYTSANSSECAEAIARWNDGDWRTNQTGAMQLSNFETFTFTNGTIEACYLNTTLGVPCGQGSISVIGVDARSISDIQAAVRFAVQHNLRLAVKNTGHDFLGRSDGRGSFMVWTHNLKNITVHPSFMPAGSTSMNESFQDAITLGAGVQWHEAYAAANASGLVLVGGASAGGSVGAAGGWLQGGGHSALSPSFGLGVDNVLEFSVVTSTGSHIVTNAHQHPDLFWALRGGGGGTFGVVASVTYRTRPSFPVIAATLSVSINASTPNTALSQAFTELVRITPQLTDEGWGGYSSFTPSSDSLSFSIIKIIPAISQESATKANATMSAYLEYVQDLAANSTQSSDPLQVQAALTTPIASWYEWYNRFFPPGPSVGVNIEVGSWLMPRDVVQTDHERVAQVLLSIPGFSWYTVAGGAVSNVSVDATGLNPAWRKAAAHVVGGIGWPEGATLEEINALRDELKSSTAKVRALAPESGAYFNEASLYEPNPAHSFFGPHYEKLRAIKTVYDPVDLFIVAEGVASDEWDKSLTCRI</sequence>
<dbReference type="InterPro" id="IPR016169">
    <property type="entry name" value="FAD-bd_PCMH_sub2"/>
</dbReference>
<evidence type="ECO:0000313" key="5">
    <source>
        <dbReference type="EMBL" id="TFK94016.1"/>
    </source>
</evidence>
<dbReference type="InterPro" id="IPR012951">
    <property type="entry name" value="BBE"/>
</dbReference>
<protein>
    <submittedName>
        <fullName evidence="5">FAD-binding domain-containing protein</fullName>
    </submittedName>
</protein>
<dbReference type="EMBL" id="ML210974">
    <property type="protein sequence ID" value="TFK94016.1"/>
    <property type="molecule type" value="Genomic_DNA"/>
</dbReference>
<feature type="domain" description="FAD-binding PCMH-type" evidence="4">
    <location>
        <begin position="123"/>
        <end position="312"/>
    </location>
</feature>
<dbReference type="Gene3D" id="3.30.465.10">
    <property type="match status" value="1"/>
</dbReference>
<proteinExistence type="inferred from homology"/>
<dbReference type="Pfam" id="PF08031">
    <property type="entry name" value="BBE"/>
    <property type="match status" value="1"/>
</dbReference>
<accession>A0A5C3PWJ6</accession>
<dbReference type="InterPro" id="IPR016166">
    <property type="entry name" value="FAD-bd_PCMH"/>
</dbReference>
<dbReference type="AlphaFoldDB" id="A0A5C3PWJ6"/>
<evidence type="ECO:0000256" key="2">
    <source>
        <dbReference type="ARBA" id="ARBA00023002"/>
    </source>
</evidence>
<feature type="signal peptide" evidence="3">
    <location>
        <begin position="1"/>
        <end position="21"/>
    </location>
</feature>
<evidence type="ECO:0000256" key="3">
    <source>
        <dbReference type="SAM" id="SignalP"/>
    </source>
</evidence>
<dbReference type="PANTHER" id="PTHR13878">
    <property type="entry name" value="GULONOLACTONE OXIDASE"/>
    <property type="match status" value="1"/>
</dbReference>
<keyword evidence="6" id="KW-1185">Reference proteome</keyword>
<dbReference type="SUPFAM" id="SSF56176">
    <property type="entry name" value="FAD-binding/transporter-associated domain-like"/>
    <property type="match status" value="1"/>
</dbReference>
<dbReference type="GO" id="GO:0016491">
    <property type="term" value="F:oxidoreductase activity"/>
    <property type="evidence" value="ECO:0007669"/>
    <property type="project" value="UniProtKB-KW"/>
</dbReference>